<dbReference type="EMBL" id="PGCI01000635">
    <property type="protein sequence ID" value="PLW23388.1"/>
    <property type="molecule type" value="Genomic_DNA"/>
</dbReference>
<feature type="coiled-coil region" evidence="1">
    <location>
        <begin position="37"/>
        <end position="67"/>
    </location>
</feature>
<keyword evidence="1" id="KW-0175">Coiled coil</keyword>
<dbReference type="PANTHER" id="PTHR33096:SF1">
    <property type="entry name" value="CXC1-LIKE CYSTEINE CLUSTER ASSOCIATED WITH KDZ TRANSPOSASES DOMAIN-CONTAINING PROTEIN"/>
    <property type="match status" value="1"/>
</dbReference>
<sequence>MELLQQGNPFASNGSNYTRQFFRDQWEQEVHYLDHITDEENDRREKLTKLLEKEEALKKLRKVLETREWSVKARLIERITDEINQTELYAKAVDIKGVRQPISKSQTRGRRVGTKLKEKIYESIKKRKAAVLRIITKYNDRYEAHLRKYNPGASFVPLTWDLFVSFQLDDSFWDDIAFCGSQAPWAVSLPVREGIRTVHIIDRAEEELDMLAQELDRAMTWAVDLSLKLGNLATHIDNLPPGSGVEVTTTRVGTLDLKESQHALKFELVMQLASHHEMMRSWASDVEWLWSQTRAEGSSHPWFQRIWNLNVFPEPIREAPEDVDPELNPVEMDETLQEQAFLEEAEDGELAEDRNVDEMVSDGGWETDPD</sequence>
<evidence type="ECO:0000256" key="1">
    <source>
        <dbReference type="SAM" id="Coils"/>
    </source>
</evidence>
<evidence type="ECO:0000313" key="4">
    <source>
        <dbReference type="Proteomes" id="UP000235392"/>
    </source>
</evidence>
<dbReference type="PANTHER" id="PTHR33096">
    <property type="entry name" value="CXC2 DOMAIN-CONTAINING PROTEIN"/>
    <property type="match status" value="1"/>
</dbReference>
<gene>
    <name evidence="3" type="ORF">PCASD_11917</name>
</gene>
<feature type="compositionally biased region" description="Acidic residues" evidence="2">
    <location>
        <begin position="340"/>
        <end position="350"/>
    </location>
</feature>
<comment type="caution">
    <text evidence="3">The sequence shown here is derived from an EMBL/GenBank/DDBJ whole genome shotgun (WGS) entry which is preliminary data.</text>
</comment>
<reference evidence="3 4" key="1">
    <citation type="submission" date="2017-11" db="EMBL/GenBank/DDBJ databases">
        <title>De novo assembly and phasing of dikaryotic genomes from two isolates of Puccinia coronata f. sp. avenae, the causal agent of oat crown rust.</title>
        <authorList>
            <person name="Miller M.E."/>
            <person name="Zhang Y."/>
            <person name="Omidvar V."/>
            <person name="Sperschneider J."/>
            <person name="Schwessinger B."/>
            <person name="Raley C."/>
            <person name="Palmer J.M."/>
            <person name="Garnica D."/>
            <person name="Upadhyaya N."/>
            <person name="Rathjen J."/>
            <person name="Taylor J.M."/>
            <person name="Park R.F."/>
            <person name="Dodds P.N."/>
            <person name="Hirsch C.D."/>
            <person name="Kianian S.F."/>
            <person name="Figueroa M."/>
        </authorList>
    </citation>
    <scope>NUCLEOTIDE SEQUENCE [LARGE SCALE GENOMIC DNA]</scope>
    <source>
        <strain evidence="3">12SD80</strain>
    </source>
</reference>
<accession>A0A2N5TDA8</accession>
<name>A0A2N5TDA8_9BASI</name>
<dbReference type="Proteomes" id="UP000235392">
    <property type="component" value="Unassembled WGS sequence"/>
</dbReference>
<feature type="region of interest" description="Disordered" evidence="2">
    <location>
        <begin position="340"/>
        <end position="370"/>
    </location>
</feature>
<dbReference type="AlphaFoldDB" id="A0A2N5TDA8"/>
<protein>
    <submittedName>
        <fullName evidence="3">Uncharacterized protein</fullName>
    </submittedName>
</protein>
<evidence type="ECO:0000256" key="2">
    <source>
        <dbReference type="SAM" id="MobiDB-lite"/>
    </source>
</evidence>
<organism evidence="3 4">
    <name type="scientific">Puccinia coronata f. sp. avenae</name>
    <dbReference type="NCBI Taxonomy" id="200324"/>
    <lineage>
        <taxon>Eukaryota</taxon>
        <taxon>Fungi</taxon>
        <taxon>Dikarya</taxon>
        <taxon>Basidiomycota</taxon>
        <taxon>Pucciniomycotina</taxon>
        <taxon>Pucciniomycetes</taxon>
        <taxon>Pucciniales</taxon>
        <taxon>Pucciniaceae</taxon>
        <taxon>Puccinia</taxon>
    </lineage>
</organism>
<proteinExistence type="predicted"/>
<evidence type="ECO:0000313" key="3">
    <source>
        <dbReference type="EMBL" id="PLW23388.1"/>
    </source>
</evidence>